<dbReference type="EC" id="7.2.2.10" evidence="19"/>
<evidence type="ECO:0000256" key="13">
    <source>
        <dbReference type="ARBA" id="ARBA00022989"/>
    </source>
</evidence>
<evidence type="ECO:0000256" key="19">
    <source>
        <dbReference type="RuleBase" id="RU361146"/>
    </source>
</evidence>
<dbReference type="InterPro" id="IPR004014">
    <property type="entry name" value="ATPase_P-typ_cation-transptr_N"/>
</dbReference>
<dbReference type="SUPFAM" id="SSF56784">
    <property type="entry name" value="HAD-like"/>
    <property type="match status" value="1"/>
</dbReference>
<dbReference type="Pfam" id="PF13246">
    <property type="entry name" value="Cation_ATPase"/>
    <property type="match status" value="1"/>
</dbReference>
<dbReference type="SMART" id="SM00831">
    <property type="entry name" value="Cation_ATPase_N"/>
    <property type="match status" value="1"/>
</dbReference>
<dbReference type="InterPro" id="IPR008250">
    <property type="entry name" value="ATPase_P-typ_transduc_dom_A_sf"/>
</dbReference>
<dbReference type="InterPro" id="IPR006068">
    <property type="entry name" value="ATPase_P-typ_cation-transptr_C"/>
</dbReference>
<evidence type="ECO:0000256" key="3">
    <source>
        <dbReference type="ARBA" id="ARBA00022448"/>
    </source>
</evidence>
<keyword evidence="9 19" id="KW-0067">ATP-binding</keyword>
<dbReference type="FunFam" id="1.20.1110.10:FF:000039">
    <property type="entry name" value="Calcium-transporting ATPase"/>
    <property type="match status" value="1"/>
</dbReference>
<evidence type="ECO:0000256" key="12">
    <source>
        <dbReference type="ARBA" id="ARBA00022967"/>
    </source>
</evidence>
<keyword evidence="3 19" id="KW-0813">Transport</keyword>
<dbReference type="InterPro" id="IPR044492">
    <property type="entry name" value="P_typ_ATPase_HD_dom"/>
</dbReference>
<evidence type="ECO:0000256" key="14">
    <source>
        <dbReference type="ARBA" id="ARBA00022990"/>
    </source>
</evidence>
<reference evidence="21" key="1">
    <citation type="journal article" date="2020" name="Plant Biotechnol. J.">
        <title>The pomegranate (Punica granatum L.) draft genome dissects genetic divergence between soft- and hard-seeded cultivars.</title>
        <authorList>
            <person name="Luo X."/>
            <person name="Li H."/>
            <person name="Wu Z."/>
            <person name="Yao W."/>
            <person name="Zhao P."/>
            <person name="Cao D."/>
            <person name="Yu H."/>
            <person name="Li K."/>
            <person name="Poudel K."/>
            <person name="Zhao D."/>
            <person name="Zhang F."/>
            <person name="Xia X."/>
            <person name="Chen L."/>
            <person name="Wang Q."/>
            <person name="Jing D."/>
            <person name="Cao S."/>
        </authorList>
    </citation>
    <scope>NUCLEOTIDE SEQUENCE [LARGE SCALE GENOMIC DNA]</scope>
    <source>
        <strain evidence="21">cv. Tunisia</strain>
    </source>
</reference>
<dbReference type="Gene3D" id="3.40.50.1000">
    <property type="entry name" value="HAD superfamily/HAD-like"/>
    <property type="match status" value="1"/>
</dbReference>
<dbReference type="PRINTS" id="PR00119">
    <property type="entry name" value="CATATPASE"/>
</dbReference>
<comment type="function">
    <text evidence="19">Catalyzes the hydrolysis of ATP coupled with the transport of calcium.</text>
</comment>
<keyword evidence="8 19" id="KW-0106">Calcium</keyword>
<dbReference type="RefSeq" id="XP_031397293.1">
    <property type="nucleotide sequence ID" value="XM_031541433.1"/>
</dbReference>
<evidence type="ECO:0000256" key="10">
    <source>
        <dbReference type="ARBA" id="ARBA00022842"/>
    </source>
</evidence>
<dbReference type="InterPro" id="IPR036412">
    <property type="entry name" value="HAD-like_sf"/>
</dbReference>
<reference evidence="22" key="2">
    <citation type="submission" date="2025-08" db="UniProtKB">
        <authorList>
            <consortium name="RefSeq"/>
        </authorList>
    </citation>
    <scope>IDENTIFICATION</scope>
    <source>
        <tissue evidence="22">Leaf</tissue>
    </source>
</reference>
<feature type="transmembrane region" description="Helical" evidence="19">
    <location>
        <begin position="397"/>
        <end position="423"/>
    </location>
</feature>
<sequence length="1023" mass="112340">MSLRLRKPGEITAVDETTSCSSPAVRLAHRRRLRLACTAIYFTKVLESLTKKVLENNLGILRSLSYVAIDVPPSDDGLKDGTDEKVDPKSLSPMVREKSLEALAKFGGVSRLTSVLETDLENGLSGDDETDLARRKNVFGENRYTRLPAKPFFAFVLEAFKDLTILILLGCAVLSLAFGIKQHGWKEGWYEGGSIIIAIFLVVIVSAVSNYKQSRQFQKLSNVSSDIKVEVLRGGRRQKISIFEVLVGDLVCLKIGDQVPADGLFVDGHSLKVDESSMTGENDHVEVNDNENPFLLSGTKVTDGYARMMVTSVGMNTAWGEIMSSVARDLAEETPLQARLNKLTSSIGKIGLTVALVVLVVLMIRYFTGKTRDESGHVEFRSGHTKTNDVMNAVLRIVATAVTIVVVAIPEGLPLAVTLTLAYSMKRMMSDNAMVRKLSACETMGSATTICTDKTGTLTLNEMKVTEFWVGKEHVKNNDAAPTVLELLLAGIGLNTTGTVYRPEGTASVPEVSGSPTEKAILSWAVIELGLKMDELKRGCQILQVEAFNSEKKRSGVSMRRGAHIHVHWKGAAEMILAHCSQFYSQDGDKQMLDAQARGQIRAIIEKMAAKSLRCIAFAHKEVTDPQPHESSLEDTELTLLGVVGLKDPCRPEVRSAVESCKNAGVNIKMITGDNVHTARAIAIECGILETPKDNSKIDEMIVEGMEFRNFSSEQRFASVDKIRVMARSSPFDKLLMVQTLKQKGHVVAVTGDGTNDAPALKEADIGLSMGIQGTEVAKESSDIVILDDNFASVVTVLRWGRCVYNNIQKFIQFQLTVNVAALVINFIAAVSSGEVPLTAVQLLWVNLIMDTLGALALATERPTKNLLSHPPVGRSEPLITLVMWRNLLAQALYQVTVLLILQFKGRSIFRVGEVVKNTIIFNCFVLCQVFNEFNARKLEEKNVFKGLHKNKLFIGIIGVTLVFQVLMIEFLKKFANTERLGWTQWAACIGIASLTWPIGWLVKCIPVSSVRFLLPRKHASAS</sequence>
<dbReference type="Gene3D" id="1.20.1110.10">
    <property type="entry name" value="Calcium-transporting ATPase, transmembrane domain"/>
    <property type="match status" value="1"/>
</dbReference>
<dbReference type="Gene3D" id="2.70.150.10">
    <property type="entry name" value="Calcium-transporting ATPase, cytoplasmic transduction domain A"/>
    <property type="match status" value="1"/>
</dbReference>
<evidence type="ECO:0000256" key="15">
    <source>
        <dbReference type="ARBA" id="ARBA00023065"/>
    </source>
</evidence>
<dbReference type="GO" id="GO:0005516">
    <property type="term" value="F:calmodulin binding"/>
    <property type="evidence" value="ECO:0007669"/>
    <property type="project" value="UniProtKB-KW"/>
</dbReference>
<comment type="caution">
    <text evidence="19">Lacks conserved residue(s) required for the propagation of feature annotation.</text>
</comment>
<dbReference type="SFLD" id="SFLDF00027">
    <property type="entry name" value="p-type_atpase"/>
    <property type="match status" value="1"/>
</dbReference>
<dbReference type="PRINTS" id="PR00120">
    <property type="entry name" value="HATPASE"/>
</dbReference>
<dbReference type="FunFam" id="2.70.150.10:FF:000006">
    <property type="entry name" value="Calcium-transporting ATPase"/>
    <property type="match status" value="1"/>
</dbReference>
<keyword evidence="4 19" id="KW-0109">Calcium transport</keyword>
<keyword evidence="7 19" id="KW-0547">Nucleotide-binding</keyword>
<evidence type="ECO:0000256" key="16">
    <source>
        <dbReference type="ARBA" id="ARBA00023136"/>
    </source>
</evidence>
<evidence type="ECO:0000256" key="2">
    <source>
        <dbReference type="ARBA" id="ARBA00006124"/>
    </source>
</evidence>
<dbReference type="Gene3D" id="3.40.1110.10">
    <property type="entry name" value="Calcium-transporting ATPase, cytoplasmic domain N"/>
    <property type="match status" value="1"/>
</dbReference>
<organism evidence="21 22">
    <name type="scientific">Punica granatum</name>
    <name type="common">Pomegranate</name>
    <dbReference type="NCBI Taxonomy" id="22663"/>
    <lineage>
        <taxon>Eukaryota</taxon>
        <taxon>Viridiplantae</taxon>
        <taxon>Streptophyta</taxon>
        <taxon>Embryophyta</taxon>
        <taxon>Tracheophyta</taxon>
        <taxon>Spermatophyta</taxon>
        <taxon>Magnoliopsida</taxon>
        <taxon>eudicotyledons</taxon>
        <taxon>Gunneridae</taxon>
        <taxon>Pentapetalae</taxon>
        <taxon>rosids</taxon>
        <taxon>malvids</taxon>
        <taxon>Myrtales</taxon>
        <taxon>Lythraceae</taxon>
        <taxon>Punica</taxon>
    </lineage>
</organism>
<evidence type="ECO:0000256" key="5">
    <source>
        <dbReference type="ARBA" id="ARBA00022692"/>
    </source>
</evidence>
<comment type="catalytic activity">
    <reaction evidence="17 19">
        <text>Ca(2+)(in) + ATP + H2O = Ca(2+)(out) + ADP + phosphate + H(+)</text>
        <dbReference type="Rhea" id="RHEA:18105"/>
        <dbReference type="ChEBI" id="CHEBI:15377"/>
        <dbReference type="ChEBI" id="CHEBI:15378"/>
        <dbReference type="ChEBI" id="CHEBI:29108"/>
        <dbReference type="ChEBI" id="CHEBI:30616"/>
        <dbReference type="ChEBI" id="CHEBI:43474"/>
        <dbReference type="ChEBI" id="CHEBI:456216"/>
        <dbReference type="EC" id="7.2.2.10"/>
    </reaction>
</comment>
<dbReference type="PROSITE" id="PS00154">
    <property type="entry name" value="ATPASE_E1_E2"/>
    <property type="match status" value="1"/>
</dbReference>
<name>A0A6P8DY56_PUNGR</name>
<evidence type="ECO:0000256" key="8">
    <source>
        <dbReference type="ARBA" id="ARBA00022837"/>
    </source>
</evidence>
<evidence type="ECO:0000313" key="21">
    <source>
        <dbReference type="Proteomes" id="UP000515151"/>
    </source>
</evidence>
<dbReference type="FunFam" id="3.40.1110.10:FF:000013">
    <property type="entry name" value="Calcium-transporting ATPase"/>
    <property type="match status" value="1"/>
</dbReference>
<dbReference type="AlphaFoldDB" id="A0A6P8DY56"/>
<keyword evidence="13 19" id="KW-1133">Transmembrane helix</keyword>
<dbReference type="InterPro" id="IPR023298">
    <property type="entry name" value="ATPase_P-typ_TM_dom_sf"/>
</dbReference>
<evidence type="ECO:0000256" key="9">
    <source>
        <dbReference type="ARBA" id="ARBA00022840"/>
    </source>
</evidence>
<dbReference type="OrthoDB" id="3352408at2759"/>
<dbReference type="GO" id="GO:0046872">
    <property type="term" value="F:metal ion binding"/>
    <property type="evidence" value="ECO:0007669"/>
    <property type="project" value="UniProtKB-KW"/>
</dbReference>
<dbReference type="Pfam" id="PF00690">
    <property type="entry name" value="Cation_ATPase_N"/>
    <property type="match status" value="1"/>
</dbReference>
<evidence type="ECO:0000256" key="6">
    <source>
        <dbReference type="ARBA" id="ARBA00022723"/>
    </source>
</evidence>
<dbReference type="Pfam" id="PF00122">
    <property type="entry name" value="E1-E2_ATPase"/>
    <property type="match status" value="1"/>
</dbReference>
<evidence type="ECO:0000256" key="7">
    <source>
        <dbReference type="ARBA" id="ARBA00022741"/>
    </source>
</evidence>
<dbReference type="InterPro" id="IPR023299">
    <property type="entry name" value="ATPase_P-typ_cyto_dom_N"/>
</dbReference>
<dbReference type="SFLD" id="SFLDG00002">
    <property type="entry name" value="C1.7:_P-type_atpase_like"/>
    <property type="match status" value="1"/>
</dbReference>
<dbReference type="GeneID" id="116208164"/>
<comment type="subcellular location">
    <subcellularLocation>
        <location evidence="1 19">Membrane</location>
        <topology evidence="1 19">Multi-pass membrane protein</topology>
    </subcellularLocation>
</comment>
<keyword evidence="6" id="KW-0479">Metal-binding</keyword>
<dbReference type="CDD" id="cd02081">
    <property type="entry name" value="P-type_ATPase_Ca_PMCA-like"/>
    <property type="match status" value="1"/>
</dbReference>
<keyword evidence="5 19" id="KW-0812">Transmembrane</keyword>
<comment type="function">
    <text evidence="18">This magnesium-dependent enzyme catalyzes the hydrolysis of ATP coupled with the translocation of calcium from the cytosol out of the cell or into organelles.</text>
</comment>
<feature type="transmembrane region" description="Helical" evidence="19">
    <location>
        <begin position="152"/>
        <end position="180"/>
    </location>
</feature>
<keyword evidence="16 19" id="KW-0472">Membrane</keyword>
<dbReference type="NCBIfam" id="TIGR01517">
    <property type="entry name" value="ATPase-IIB_Ca"/>
    <property type="match status" value="1"/>
</dbReference>
<proteinExistence type="inferred from homology"/>
<dbReference type="GO" id="GO:0016887">
    <property type="term" value="F:ATP hydrolysis activity"/>
    <property type="evidence" value="ECO:0007669"/>
    <property type="project" value="InterPro"/>
</dbReference>
<evidence type="ECO:0000256" key="17">
    <source>
        <dbReference type="ARBA" id="ARBA00048694"/>
    </source>
</evidence>
<evidence type="ECO:0000256" key="18">
    <source>
        <dbReference type="ARBA" id="ARBA00053300"/>
    </source>
</evidence>
<feature type="transmembrane region" description="Helical" evidence="19">
    <location>
        <begin position="953"/>
        <end position="971"/>
    </location>
</feature>
<dbReference type="SUPFAM" id="SSF81653">
    <property type="entry name" value="Calcium ATPase, transduction domain A"/>
    <property type="match status" value="1"/>
</dbReference>
<feature type="transmembrane region" description="Helical" evidence="19">
    <location>
        <begin position="192"/>
        <end position="211"/>
    </location>
</feature>
<feature type="transmembrane region" description="Helical" evidence="19">
    <location>
        <begin position="983"/>
        <end position="1003"/>
    </location>
</feature>
<dbReference type="Proteomes" id="UP000515151">
    <property type="component" value="Chromosome 5"/>
</dbReference>
<evidence type="ECO:0000256" key="1">
    <source>
        <dbReference type="ARBA" id="ARBA00004141"/>
    </source>
</evidence>
<keyword evidence="12" id="KW-1278">Translocase</keyword>
<dbReference type="PANTHER" id="PTHR24093:SF509">
    <property type="entry name" value="CALCIUM-TRANSPORTING ATPASE"/>
    <property type="match status" value="1"/>
</dbReference>
<evidence type="ECO:0000256" key="4">
    <source>
        <dbReference type="ARBA" id="ARBA00022568"/>
    </source>
</evidence>
<dbReference type="InterPro" id="IPR059000">
    <property type="entry name" value="ATPase_P-type_domA"/>
</dbReference>
<dbReference type="PANTHER" id="PTHR24093">
    <property type="entry name" value="CATION TRANSPORTING ATPASE"/>
    <property type="match status" value="1"/>
</dbReference>
<dbReference type="SFLD" id="SFLDS00003">
    <property type="entry name" value="Haloacid_Dehalogenase"/>
    <property type="match status" value="1"/>
</dbReference>
<evidence type="ECO:0000259" key="20">
    <source>
        <dbReference type="SMART" id="SM00831"/>
    </source>
</evidence>
<feature type="transmembrane region" description="Helical" evidence="19">
    <location>
        <begin position="347"/>
        <end position="367"/>
    </location>
</feature>
<keyword evidence="15 19" id="KW-0406">Ion transport</keyword>
<evidence type="ECO:0000256" key="11">
    <source>
        <dbReference type="ARBA" id="ARBA00022860"/>
    </source>
</evidence>
<dbReference type="Pfam" id="PF00689">
    <property type="entry name" value="Cation_ATPase_C"/>
    <property type="match status" value="1"/>
</dbReference>
<dbReference type="SUPFAM" id="SSF81665">
    <property type="entry name" value="Calcium ATPase, transmembrane domain M"/>
    <property type="match status" value="1"/>
</dbReference>
<feature type="domain" description="Cation-transporting P-type ATPase N-terminal" evidence="20">
    <location>
        <begin position="105"/>
        <end position="180"/>
    </location>
</feature>
<keyword evidence="10" id="KW-0460">Magnesium</keyword>
<dbReference type="FunFam" id="3.40.50.1000:FF:000018">
    <property type="entry name" value="Calcium-transporting ATPase"/>
    <property type="match status" value="1"/>
</dbReference>
<dbReference type="GO" id="GO:0005388">
    <property type="term" value="F:P-type calcium transporter activity"/>
    <property type="evidence" value="ECO:0007669"/>
    <property type="project" value="UniProtKB-EC"/>
</dbReference>
<accession>A0A6P8DY56</accession>
<dbReference type="InterPro" id="IPR001757">
    <property type="entry name" value="P_typ_ATPase"/>
</dbReference>
<comment type="similarity">
    <text evidence="2 19">Belongs to the cation transport ATPase (P-type) (TC 3.A.3) family. Type IIB subfamily.</text>
</comment>
<keyword evidence="14" id="KW-0007">Acetylation</keyword>
<dbReference type="InterPro" id="IPR023214">
    <property type="entry name" value="HAD_sf"/>
</dbReference>
<protein>
    <recommendedName>
        <fullName evidence="19">Calcium-transporting ATPase</fullName>
        <ecNumber evidence="19">7.2.2.10</ecNumber>
    </recommendedName>
</protein>
<gene>
    <name evidence="22" type="primary">LOC116208164</name>
</gene>
<dbReference type="GO" id="GO:0005524">
    <property type="term" value="F:ATP binding"/>
    <property type="evidence" value="ECO:0007669"/>
    <property type="project" value="UniProtKB-KW"/>
</dbReference>
<keyword evidence="21" id="KW-1185">Reference proteome</keyword>
<dbReference type="InterPro" id="IPR018303">
    <property type="entry name" value="ATPase_P-typ_P_site"/>
</dbReference>
<dbReference type="GO" id="GO:0005886">
    <property type="term" value="C:plasma membrane"/>
    <property type="evidence" value="ECO:0007669"/>
    <property type="project" value="TreeGrafter"/>
</dbReference>
<dbReference type="InterPro" id="IPR006408">
    <property type="entry name" value="P-type_ATPase_IIB"/>
</dbReference>
<feature type="transmembrane region" description="Helical" evidence="19">
    <location>
        <begin position="840"/>
        <end position="859"/>
    </location>
</feature>
<evidence type="ECO:0000313" key="22">
    <source>
        <dbReference type="RefSeq" id="XP_031397293.1"/>
    </source>
</evidence>
<keyword evidence="11" id="KW-0112">Calmodulin-binding</keyword>
<dbReference type="SUPFAM" id="SSF81660">
    <property type="entry name" value="Metal cation-transporting ATPase, ATP-binding domain N"/>
    <property type="match status" value="1"/>
</dbReference>
<feature type="transmembrane region" description="Helical" evidence="19">
    <location>
        <begin position="816"/>
        <end position="834"/>
    </location>
</feature>
<dbReference type="NCBIfam" id="TIGR01494">
    <property type="entry name" value="ATPase_P-type"/>
    <property type="match status" value="2"/>
</dbReference>